<keyword evidence="1" id="KW-0862">Zinc</keyword>
<keyword evidence="1" id="KW-0863">Zinc-finger</keyword>
<dbReference type="EMBL" id="CAJVPV010032329">
    <property type="protein sequence ID" value="CAG8744698.1"/>
    <property type="molecule type" value="Genomic_DNA"/>
</dbReference>
<evidence type="ECO:0000313" key="3">
    <source>
        <dbReference type="EMBL" id="CAG8744698.1"/>
    </source>
</evidence>
<evidence type="ECO:0000256" key="1">
    <source>
        <dbReference type="PROSITE-ProRule" id="PRU00047"/>
    </source>
</evidence>
<dbReference type="PANTHER" id="PTHR23002">
    <property type="entry name" value="ZINC FINGER CCHC DOMAIN CONTAINING PROTEIN"/>
    <property type="match status" value="1"/>
</dbReference>
<dbReference type="InterPro" id="IPR051714">
    <property type="entry name" value="Znf_CCHC_NABP"/>
</dbReference>
<organism evidence="3 4">
    <name type="scientific">Acaulospora morrowiae</name>
    <dbReference type="NCBI Taxonomy" id="94023"/>
    <lineage>
        <taxon>Eukaryota</taxon>
        <taxon>Fungi</taxon>
        <taxon>Fungi incertae sedis</taxon>
        <taxon>Mucoromycota</taxon>
        <taxon>Glomeromycotina</taxon>
        <taxon>Glomeromycetes</taxon>
        <taxon>Diversisporales</taxon>
        <taxon>Acaulosporaceae</taxon>
        <taxon>Acaulospora</taxon>
    </lineage>
</organism>
<keyword evidence="1" id="KW-0479">Metal-binding</keyword>
<gene>
    <name evidence="3" type="ORF">AMORRO_LOCUS14953</name>
</gene>
<dbReference type="SUPFAM" id="SSF57756">
    <property type="entry name" value="Retrovirus zinc finger-like domains"/>
    <property type="match status" value="2"/>
</dbReference>
<dbReference type="Proteomes" id="UP000789342">
    <property type="component" value="Unassembled WGS sequence"/>
</dbReference>
<reference evidence="3" key="1">
    <citation type="submission" date="2021-06" db="EMBL/GenBank/DDBJ databases">
        <authorList>
            <person name="Kallberg Y."/>
            <person name="Tangrot J."/>
            <person name="Rosling A."/>
        </authorList>
    </citation>
    <scope>NUCLEOTIDE SEQUENCE</scope>
    <source>
        <strain evidence="3">CL551</strain>
    </source>
</reference>
<evidence type="ECO:0000313" key="4">
    <source>
        <dbReference type="Proteomes" id="UP000789342"/>
    </source>
</evidence>
<dbReference type="GO" id="GO:0003676">
    <property type="term" value="F:nucleic acid binding"/>
    <property type="evidence" value="ECO:0007669"/>
    <property type="project" value="InterPro"/>
</dbReference>
<keyword evidence="4" id="KW-1185">Reference proteome</keyword>
<dbReference type="Gene3D" id="4.10.60.10">
    <property type="entry name" value="Zinc finger, CCHC-type"/>
    <property type="match status" value="3"/>
</dbReference>
<dbReference type="InterPro" id="IPR001878">
    <property type="entry name" value="Znf_CCHC"/>
</dbReference>
<dbReference type="SMART" id="SM00343">
    <property type="entry name" value="ZnF_C2HC"/>
    <property type="match status" value="4"/>
</dbReference>
<dbReference type="AlphaFoldDB" id="A0A9N9IPV9"/>
<dbReference type="PROSITE" id="PS50158">
    <property type="entry name" value="ZF_CCHC"/>
    <property type="match status" value="4"/>
</dbReference>
<feature type="domain" description="CCHC-type" evidence="2">
    <location>
        <begin position="64"/>
        <end position="78"/>
    </location>
</feature>
<proteinExistence type="predicted"/>
<protein>
    <submittedName>
        <fullName evidence="3">991_t:CDS:1</fullName>
    </submittedName>
</protein>
<accession>A0A9N9IPV9</accession>
<name>A0A9N9IPV9_9GLOM</name>
<feature type="domain" description="CCHC-type" evidence="2">
    <location>
        <begin position="118"/>
        <end position="134"/>
    </location>
</feature>
<feature type="domain" description="CCHC-type" evidence="2">
    <location>
        <begin position="99"/>
        <end position="113"/>
    </location>
</feature>
<evidence type="ECO:0000259" key="2">
    <source>
        <dbReference type="PROSITE" id="PS50158"/>
    </source>
</evidence>
<dbReference type="InterPro" id="IPR036875">
    <property type="entry name" value="Znf_CCHC_sf"/>
</dbReference>
<dbReference type="Pfam" id="PF00098">
    <property type="entry name" value="zf-CCHC"/>
    <property type="match status" value="4"/>
</dbReference>
<feature type="domain" description="CCHC-type" evidence="2">
    <location>
        <begin position="144"/>
        <end position="159"/>
    </location>
</feature>
<sequence length="164" mass="17443">MAILPTPALNLKDYATIASNQDTRLTNALSLGPLTPNNAILAVVVVGHLQAECPTVRNGGGNGRCHNCGRYGHLARNCTANGYGRGGGGRGGYSSRVICYKCGGANHFARDCKANGVKCYNCGRFGHYSRDCTNSQGDKSVKTCYRCKERGHISKDCPNALQSN</sequence>
<dbReference type="GO" id="GO:0008270">
    <property type="term" value="F:zinc ion binding"/>
    <property type="evidence" value="ECO:0007669"/>
    <property type="project" value="UniProtKB-KW"/>
</dbReference>
<dbReference type="OrthoDB" id="3863715at2759"/>
<comment type="caution">
    <text evidence="3">The sequence shown here is derived from an EMBL/GenBank/DDBJ whole genome shotgun (WGS) entry which is preliminary data.</text>
</comment>